<protein>
    <submittedName>
        <fullName evidence="1">Uncharacterized protein</fullName>
    </submittedName>
</protein>
<evidence type="ECO:0000313" key="1">
    <source>
        <dbReference type="EMBL" id="MBX51522.1"/>
    </source>
</evidence>
<organism evidence="1">
    <name type="scientific">Rhizophora mucronata</name>
    <name type="common">Asiatic mangrove</name>
    <dbReference type="NCBI Taxonomy" id="61149"/>
    <lineage>
        <taxon>Eukaryota</taxon>
        <taxon>Viridiplantae</taxon>
        <taxon>Streptophyta</taxon>
        <taxon>Embryophyta</taxon>
        <taxon>Tracheophyta</taxon>
        <taxon>Spermatophyta</taxon>
        <taxon>Magnoliopsida</taxon>
        <taxon>eudicotyledons</taxon>
        <taxon>Gunneridae</taxon>
        <taxon>Pentapetalae</taxon>
        <taxon>rosids</taxon>
        <taxon>fabids</taxon>
        <taxon>Malpighiales</taxon>
        <taxon>Rhizophoraceae</taxon>
        <taxon>Rhizophora</taxon>
    </lineage>
</organism>
<dbReference type="AlphaFoldDB" id="A0A2P2P9Z9"/>
<dbReference type="EMBL" id="GGEC01071038">
    <property type="protein sequence ID" value="MBX51522.1"/>
    <property type="molecule type" value="Transcribed_RNA"/>
</dbReference>
<sequence length="82" mass="9341">MFNGDGVDWIISCSLLLCRSLGFCIKFYFEIETLVVLSWISNDLGEKGREEEETDAVLTKFSGARNQNQEGEFNNITQRIVT</sequence>
<accession>A0A2P2P9Z9</accession>
<name>A0A2P2P9Z9_RHIMU</name>
<proteinExistence type="predicted"/>
<reference evidence="1" key="1">
    <citation type="submission" date="2018-02" db="EMBL/GenBank/DDBJ databases">
        <title>Rhizophora mucronata_Transcriptome.</title>
        <authorList>
            <person name="Meera S.P."/>
            <person name="Sreeshan A."/>
            <person name="Augustine A."/>
        </authorList>
    </citation>
    <scope>NUCLEOTIDE SEQUENCE</scope>
    <source>
        <tissue evidence="1">Leaf</tissue>
    </source>
</reference>